<dbReference type="AlphaFoldDB" id="A0A6I9WDS5"/>
<name>A0A6I9WDS5_9HYME</name>
<protein>
    <submittedName>
        <fullName evidence="4">Tctex1 domain-containing protein 2-like isoform X2</fullName>
    </submittedName>
</protein>
<keyword evidence="3" id="KW-1185">Reference proteome</keyword>
<evidence type="ECO:0000256" key="1">
    <source>
        <dbReference type="ARBA" id="ARBA00005361"/>
    </source>
</evidence>
<accession>A0A6I9WDS5</accession>
<dbReference type="RefSeq" id="XP_011639074.1">
    <property type="nucleotide sequence ID" value="XM_011640772.2"/>
</dbReference>
<dbReference type="PANTHER" id="PTHR21255">
    <property type="entry name" value="T-COMPLEX-ASSOCIATED-TESTIS-EXPRESSED 1/ DYNEIN LIGHT CHAIN"/>
    <property type="match status" value="1"/>
</dbReference>
<dbReference type="GO" id="GO:0005868">
    <property type="term" value="C:cytoplasmic dynein complex"/>
    <property type="evidence" value="ECO:0007669"/>
    <property type="project" value="TreeGrafter"/>
</dbReference>
<dbReference type="InterPro" id="IPR038586">
    <property type="entry name" value="Tctex-1-like_sf"/>
</dbReference>
<evidence type="ECO:0000313" key="3">
    <source>
        <dbReference type="Proteomes" id="UP000504615"/>
    </source>
</evidence>
<sequence length="159" mass="18312">MAEAKRINQSMKHDPKQDSADTAQEEEKKHMNLETFEDVGETVQQPVYQIRPHLHEKFKPLSAKEIIHDVLFDQLAMKSYDAQAAAQWTKDIADIIEIKIKELQFKRYKYIVNVVLGQQHGAGIKIGTRCIWDAEADTYAYDSFINSFKGTEAFSMTED</sequence>
<dbReference type="OrthoDB" id="10260741at2759"/>
<feature type="region of interest" description="Disordered" evidence="2">
    <location>
        <begin position="1"/>
        <end position="29"/>
    </location>
</feature>
<proteinExistence type="inferred from homology"/>
<dbReference type="Pfam" id="PF03645">
    <property type="entry name" value="Tctex-1"/>
    <property type="match status" value="1"/>
</dbReference>
<evidence type="ECO:0000256" key="2">
    <source>
        <dbReference type="SAM" id="MobiDB-lite"/>
    </source>
</evidence>
<evidence type="ECO:0000313" key="4">
    <source>
        <dbReference type="RefSeq" id="XP_011639074.1"/>
    </source>
</evidence>
<dbReference type="InterPro" id="IPR005334">
    <property type="entry name" value="Tctex-1-like"/>
</dbReference>
<gene>
    <name evidence="4" type="primary">LOC105428439</name>
</gene>
<dbReference type="GO" id="GO:0005737">
    <property type="term" value="C:cytoplasm"/>
    <property type="evidence" value="ECO:0007669"/>
    <property type="project" value="TreeGrafter"/>
</dbReference>
<dbReference type="GeneID" id="105428439"/>
<dbReference type="CDD" id="cd21459">
    <property type="entry name" value="DLC-like_TCTEX1D2"/>
    <property type="match status" value="1"/>
</dbReference>
<comment type="similarity">
    <text evidence="1">Belongs to the dynein light chain Tctex-type family.</text>
</comment>
<dbReference type="GO" id="GO:0007018">
    <property type="term" value="P:microtubule-based movement"/>
    <property type="evidence" value="ECO:0007669"/>
    <property type="project" value="TreeGrafter"/>
</dbReference>
<organism evidence="3 4">
    <name type="scientific">Pogonomyrmex barbatus</name>
    <name type="common">red harvester ant</name>
    <dbReference type="NCBI Taxonomy" id="144034"/>
    <lineage>
        <taxon>Eukaryota</taxon>
        <taxon>Metazoa</taxon>
        <taxon>Ecdysozoa</taxon>
        <taxon>Arthropoda</taxon>
        <taxon>Hexapoda</taxon>
        <taxon>Insecta</taxon>
        <taxon>Pterygota</taxon>
        <taxon>Neoptera</taxon>
        <taxon>Endopterygota</taxon>
        <taxon>Hymenoptera</taxon>
        <taxon>Apocrita</taxon>
        <taxon>Aculeata</taxon>
        <taxon>Formicoidea</taxon>
        <taxon>Formicidae</taxon>
        <taxon>Myrmicinae</taxon>
        <taxon>Pogonomyrmex</taxon>
    </lineage>
</organism>
<dbReference type="GO" id="GO:0045505">
    <property type="term" value="F:dynein intermediate chain binding"/>
    <property type="evidence" value="ECO:0007669"/>
    <property type="project" value="TreeGrafter"/>
</dbReference>
<dbReference type="PANTHER" id="PTHR21255:SF7">
    <property type="entry name" value="DYNEIN LIGHT CHAIN TCTEX-TYPE PROTEIN 2B"/>
    <property type="match status" value="1"/>
</dbReference>
<reference evidence="4" key="1">
    <citation type="submission" date="2025-08" db="UniProtKB">
        <authorList>
            <consortium name="RefSeq"/>
        </authorList>
    </citation>
    <scope>IDENTIFICATION</scope>
</reference>
<dbReference type="Gene3D" id="3.30.1140.40">
    <property type="entry name" value="Tctex-1"/>
    <property type="match status" value="1"/>
</dbReference>
<dbReference type="Proteomes" id="UP000504615">
    <property type="component" value="Unplaced"/>
</dbReference>